<dbReference type="AlphaFoldDB" id="A0A4C1UIZ2"/>
<name>A0A4C1UIZ2_EUMVA</name>
<comment type="caution">
    <text evidence="1">The sequence shown here is derived from an EMBL/GenBank/DDBJ whole genome shotgun (WGS) entry which is preliminary data.</text>
</comment>
<gene>
    <name evidence="1" type="ORF">EVAR_15144_1</name>
</gene>
<organism evidence="1 2">
    <name type="scientific">Eumeta variegata</name>
    <name type="common">Bagworm moth</name>
    <name type="synonym">Eumeta japonica</name>
    <dbReference type="NCBI Taxonomy" id="151549"/>
    <lineage>
        <taxon>Eukaryota</taxon>
        <taxon>Metazoa</taxon>
        <taxon>Ecdysozoa</taxon>
        <taxon>Arthropoda</taxon>
        <taxon>Hexapoda</taxon>
        <taxon>Insecta</taxon>
        <taxon>Pterygota</taxon>
        <taxon>Neoptera</taxon>
        <taxon>Endopterygota</taxon>
        <taxon>Lepidoptera</taxon>
        <taxon>Glossata</taxon>
        <taxon>Ditrysia</taxon>
        <taxon>Tineoidea</taxon>
        <taxon>Psychidae</taxon>
        <taxon>Oiketicinae</taxon>
        <taxon>Eumeta</taxon>
    </lineage>
</organism>
<dbReference type="EMBL" id="BGZK01000176">
    <property type="protein sequence ID" value="GBP26130.1"/>
    <property type="molecule type" value="Genomic_DNA"/>
</dbReference>
<evidence type="ECO:0008006" key="3">
    <source>
        <dbReference type="Google" id="ProtNLM"/>
    </source>
</evidence>
<evidence type="ECO:0000313" key="1">
    <source>
        <dbReference type="EMBL" id="GBP26130.1"/>
    </source>
</evidence>
<dbReference type="Proteomes" id="UP000299102">
    <property type="component" value="Unassembled WGS sequence"/>
</dbReference>
<protein>
    <recommendedName>
        <fullName evidence="3">Mos1 transposase HTH domain-containing protein</fullName>
    </recommendedName>
</protein>
<proteinExistence type="predicted"/>
<keyword evidence="2" id="KW-1185">Reference proteome</keyword>
<evidence type="ECO:0000313" key="2">
    <source>
        <dbReference type="Proteomes" id="UP000299102"/>
    </source>
</evidence>
<sequence length="159" mass="18017">MPIYNWFAEFQRDRINLSDEFRDDRPSTVVNNKNLDAVRRKIETDSHVTYHEIWASLVARCGGARRAGVDRARAAGPPLPTAWNSSSRYLSIKCHLYADVRSNPCIVGVQVAGNESWALHSPTAVKVGCDRKNVKVESKQGRCDLCVRIHSEVFLKQRH</sequence>
<reference evidence="1 2" key="1">
    <citation type="journal article" date="2019" name="Commun. Biol.">
        <title>The bagworm genome reveals a unique fibroin gene that provides high tensile strength.</title>
        <authorList>
            <person name="Kono N."/>
            <person name="Nakamura H."/>
            <person name="Ohtoshi R."/>
            <person name="Tomita M."/>
            <person name="Numata K."/>
            <person name="Arakawa K."/>
        </authorList>
    </citation>
    <scope>NUCLEOTIDE SEQUENCE [LARGE SCALE GENOMIC DNA]</scope>
</reference>
<dbReference type="OrthoDB" id="10017160at2759"/>
<accession>A0A4C1UIZ2</accession>